<evidence type="ECO:0000259" key="2">
    <source>
        <dbReference type="PROSITE" id="PS50943"/>
    </source>
</evidence>
<reference evidence="3 4" key="1">
    <citation type="journal article" date="2014" name="Antonie Van Leeuwenhoek">
        <title>Hyphomonas beringensis sp. nov. and Hyphomonas chukchiensis sp. nov., isolated from surface seawater of the Bering Sea and Chukchi Sea.</title>
        <authorList>
            <person name="Li C."/>
            <person name="Lai Q."/>
            <person name="Li G."/>
            <person name="Dong C."/>
            <person name="Wang J."/>
            <person name="Liao Y."/>
            <person name="Shao Z."/>
        </authorList>
    </citation>
    <scope>NUCLEOTIDE SEQUENCE [LARGE SCALE GENOMIC DNA]</scope>
    <source>
        <strain evidence="3 4">PS728</strain>
    </source>
</reference>
<keyword evidence="4" id="KW-1185">Reference proteome</keyword>
<dbReference type="Proteomes" id="UP000027100">
    <property type="component" value="Unassembled WGS sequence"/>
</dbReference>
<name>A0A062VJA2_9PROT</name>
<protein>
    <submittedName>
        <fullName evidence="3">Putative DNA-binding protein</fullName>
    </submittedName>
</protein>
<evidence type="ECO:0000256" key="1">
    <source>
        <dbReference type="SAM" id="MobiDB-lite"/>
    </source>
</evidence>
<dbReference type="STRING" id="1280954.HPO_04860"/>
<dbReference type="CDD" id="cd00093">
    <property type="entry name" value="HTH_XRE"/>
    <property type="match status" value="1"/>
</dbReference>
<accession>A0A062VJA2</accession>
<evidence type="ECO:0000313" key="4">
    <source>
        <dbReference type="Proteomes" id="UP000027100"/>
    </source>
</evidence>
<dbReference type="Gene3D" id="1.10.260.40">
    <property type="entry name" value="lambda repressor-like DNA-binding domains"/>
    <property type="match status" value="1"/>
</dbReference>
<dbReference type="EMBL" id="ARYM01000004">
    <property type="protein sequence ID" value="KCZ99689.1"/>
    <property type="molecule type" value="Genomic_DNA"/>
</dbReference>
<keyword evidence="3" id="KW-0238">DNA-binding</keyword>
<dbReference type="GO" id="GO:0003677">
    <property type="term" value="F:DNA binding"/>
    <property type="evidence" value="ECO:0007669"/>
    <property type="project" value="UniProtKB-KW"/>
</dbReference>
<organism evidence="3 4">
    <name type="scientific">Hyphomonas polymorpha PS728</name>
    <dbReference type="NCBI Taxonomy" id="1280954"/>
    <lineage>
        <taxon>Bacteria</taxon>
        <taxon>Pseudomonadati</taxon>
        <taxon>Pseudomonadota</taxon>
        <taxon>Alphaproteobacteria</taxon>
        <taxon>Hyphomonadales</taxon>
        <taxon>Hyphomonadaceae</taxon>
        <taxon>Hyphomonas</taxon>
    </lineage>
</organism>
<gene>
    <name evidence="3" type="ORF">HPO_04860</name>
</gene>
<evidence type="ECO:0000313" key="3">
    <source>
        <dbReference type="EMBL" id="KCZ99689.1"/>
    </source>
</evidence>
<dbReference type="SUPFAM" id="SSF47413">
    <property type="entry name" value="lambda repressor-like DNA-binding domains"/>
    <property type="match status" value="1"/>
</dbReference>
<dbReference type="Pfam" id="PF13560">
    <property type="entry name" value="HTH_31"/>
    <property type="match status" value="1"/>
</dbReference>
<feature type="domain" description="HTH cro/C1-type" evidence="2">
    <location>
        <begin position="5"/>
        <end position="61"/>
    </location>
</feature>
<dbReference type="AlphaFoldDB" id="A0A062VJA2"/>
<sequence>MGRDVRAARIRRRITAADLAGRAGTSPNTIGRLEKGDRGVGIGTLADVLVVLGLIARLSDLLDLRHDELGLALTDQQTPQRARPRRSAGKAKSGAHKKLSATDPDGAAF</sequence>
<dbReference type="eggNOG" id="COG1396">
    <property type="taxonomic scope" value="Bacteria"/>
</dbReference>
<dbReference type="SMART" id="SM00530">
    <property type="entry name" value="HTH_XRE"/>
    <property type="match status" value="1"/>
</dbReference>
<dbReference type="InterPro" id="IPR001387">
    <property type="entry name" value="Cro/C1-type_HTH"/>
</dbReference>
<feature type="region of interest" description="Disordered" evidence="1">
    <location>
        <begin position="72"/>
        <end position="109"/>
    </location>
</feature>
<dbReference type="PROSITE" id="PS50943">
    <property type="entry name" value="HTH_CROC1"/>
    <property type="match status" value="1"/>
</dbReference>
<feature type="compositionally biased region" description="Basic residues" evidence="1">
    <location>
        <begin position="82"/>
        <end position="99"/>
    </location>
</feature>
<proteinExistence type="predicted"/>
<dbReference type="InterPro" id="IPR010982">
    <property type="entry name" value="Lambda_DNA-bd_dom_sf"/>
</dbReference>
<comment type="caution">
    <text evidence="3">The sequence shown here is derived from an EMBL/GenBank/DDBJ whole genome shotgun (WGS) entry which is preliminary data.</text>
</comment>
<dbReference type="PATRIC" id="fig|1280954.3.peg.994"/>